<evidence type="ECO:0000256" key="10">
    <source>
        <dbReference type="HAMAP-Rule" id="MF_00575"/>
    </source>
</evidence>
<evidence type="ECO:0000256" key="3">
    <source>
        <dbReference type="ARBA" id="ARBA00022519"/>
    </source>
</evidence>
<evidence type="ECO:0000256" key="4">
    <source>
        <dbReference type="ARBA" id="ARBA00022556"/>
    </source>
</evidence>
<keyword evidence="13" id="KW-1185">Reference proteome</keyword>
<dbReference type="InterPro" id="IPR029052">
    <property type="entry name" value="Metallo-depent_PP-like"/>
</dbReference>
<dbReference type="SUPFAM" id="SSF56300">
    <property type="entry name" value="Metallo-dependent phosphatases"/>
    <property type="match status" value="1"/>
</dbReference>
<evidence type="ECO:0000259" key="11">
    <source>
        <dbReference type="Pfam" id="PF00149"/>
    </source>
</evidence>
<proteinExistence type="inferred from homology"/>
<keyword evidence="3 10" id="KW-0997">Cell inner membrane</keyword>
<dbReference type="CDD" id="cd07398">
    <property type="entry name" value="MPP_YbbF-LpxH"/>
    <property type="match status" value="1"/>
</dbReference>
<feature type="binding site" evidence="10">
    <location>
        <position position="131"/>
    </location>
    <ligand>
        <name>Mn(2+)</name>
        <dbReference type="ChEBI" id="CHEBI:29035"/>
        <label>2</label>
    </ligand>
</feature>
<dbReference type="Gene3D" id="3.60.21.10">
    <property type="match status" value="1"/>
</dbReference>
<keyword evidence="5 10" id="KW-0479">Metal-binding</keyword>
<dbReference type="UniPathway" id="UPA00359">
    <property type="reaction ID" value="UER00480"/>
</dbReference>
<comment type="function">
    <text evidence="10">Hydrolyzes the pyrophosphate bond of UDP-2,3-diacylglucosamine to yield 2,3-diacylglucosamine 1-phosphate (lipid X) and UMP by catalyzing the attack of water at the alpha-P atom. Involved in the biosynthesis of lipid A, a phosphorylated glycolipid that anchors the lipopolysaccharide to the outer membrane of the cell.</text>
</comment>
<dbReference type="PANTHER" id="PTHR34990">
    <property type="entry name" value="UDP-2,3-DIACYLGLUCOSAMINE HYDROLASE-RELATED"/>
    <property type="match status" value="1"/>
</dbReference>
<evidence type="ECO:0000313" key="12">
    <source>
        <dbReference type="EMBL" id="TFZ04664.1"/>
    </source>
</evidence>
<dbReference type="HAMAP" id="MF_00575">
    <property type="entry name" value="LpxH"/>
    <property type="match status" value="1"/>
</dbReference>
<feature type="domain" description="Calcineurin-like phosphoesterase" evidence="11">
    <location>
        <begin position="22"/>
        <end position="215"/>
    </location>
</feature>
<comment type="pathway">
    <text evidence="10">Glycolipid biosynthesis; lipid IV(A) biosynthesis; lipid IV(A) from (3R)-3-hydroxytetradecanoyl-[acyl-carrier-protein] and UDP-N-acetyl-alpha-D-glucosamine: step 4/6.</text>
</comment>
<dbReference type="GO" id="GO:0005737">
    <property type="term" value="C:cytoplasm"/>
    <property type="evidence" value="ECO:0007669"/>
    <property type="project" value="InterPro"/>
</dbReference>
<dbReference type="GO" id="GO:0019897">
    <property type="term" value="C:extrinsic component of plasma membrane"/>
    <property type="evidence" value="ECO:0007669"/>
    <property type="project" value="UniProtKB-UniRule"/>
</dbReference>
<accession>A0A4Z0C1I4</accession>
<dbReference type="EMBL" id="SMLL01000001">
    <property type="protein sequence ID" value="TFZ04664.1"/>
    <property type="molecule type" value="Genomic_DNA"/>
</dbReference>
<dbReference type="GO" id="GO:0030145">
    <property type="term" value="F:manganese ion binding"/>
    <property type="evidence" value="ECO:0007669"/>
    <property type="project" value="UniProtKB-UniRule"/>
</dbReference>
<feature type="binding site" evidence="10">
    <location>
        <position position="211"/>
    </location>
    <ligand>
        <name>Mn(2+)</name>
        <dbReference type="ChEBI" id="CHEBI:29035"/>
        <label>2</label>
    </ligand>
</feature>
<keyword evidence="8 10" id="KW-0472">Membrane</keyword>
<keyword evidence="4 10" id="KW-0441">Lipid A biosynthesis</keyword>
<dbReference type="InterPro" id="IPR010138">
    <property type="entry name" value="UDP-diacylglucosamine_Hdrlase"/>
</dbReference>
<feature type="binding site" evidence="10">
    <location>
        <position position="96"/>
    </location>
    <ligand>
        <name>Mn(2+)</name>
        <dbReference type="ChEBI" id="CHEBI:29035"/>
        <label>2</label>
    </ligand>
</feature>
<dbReference type="NCBIfam" id="TIGR01854">
    <property type="entry name" value="lipid_A_lpxH"/>
    <property type="match status" value="1"/>
</dbReference>
<dbReference type="GO" id="GO:0009245">
    <property type="term" value="P:lipid A biosynthetic process"/>
    <property type="evidence" value="ECO:0007669"/>
    <property type="project" value="UniProtKB-UniRule"/>
</dbReference>
<organism evidence="12 13">
    <name type="scientific">Ramlibacter rhizophilus</name>
    <dbReference type="NCBI Taxonomy" id="1781167"/>
    <lineage>
        <taxon>Bacteria</taxon>
        <taxon>Pseudomonadati</taxon>
        <taxon>Pseudomonadota</taxon>
        <taxon>Betaproteobacteria</taxon>
        <taxon>Burkholderiales</taxon>
        <taxon>Comamonadaceae</taxon>
        <taxon>Ramlibacter</taxon>
    </lineage>
</organism>
<feature type="binding site" evidence="10">
    <location>
        <position position="211"/>
    </location>
    <ligand>
        <name>substrate</name>
    </ligand>
</feature>
<evidence type="ECO:0000256" key="2">
    <source>
        <dbReference type="ARBA" id="ARBA00022516"/>
    </source>
</evidence>
<dbReference type="Pfam" id="PF00149">
    <property type="entry name" value="Metallophos"/>
    <property type="match status" value="1"/>
</dbReference>
<comment type="similarity">
    <text evidence="10">Belongs to the LpxH family.</text>
</comment>
<protein>
    <recommendedName>
        <fullName evidence="10">UDP-2,3-diacylglucosamine hydrolase</fullName>
        <ecNumber evidence="10">3.6.1.54</ecNumber>
    </recommendedName>
    <alternativeName>
        <fullName evidence="10">UDP-2,3-diacylglucosamine diphosphatase</fullName>
    </alternativeName>
</protein>
<sequence length="258" mass="28127">MDAAAPAPIAELEASGDWGAVDFISDLHLQAQVPTTFEALDEYLAHTPAQAVFVLGDLFEAWVGDDAAAEPGYEADCAALLASAARRRPLFFMAGNRDFLVGQDLARLCGIGLLHDPTVLVFGGHRWLLSHGDALCTGDAAYQQYRAQVRDPAWMAQFLRKPLAQRHAMARQMRDASRDHQRGLPAYADVDAASARDALRAARADTLIHGHTHRPGEHALGEGLRRIVLSDWDLQASPPRAQVLRLSRGGGLDRIDLR</sequence>
<comment type="catalytic activity">
    <reaction evidence="10">
        <text>UDP-2-N,3-O-bis[(3R)-3-hydroxytetradecanoyl]-alpha-D-glucosamine + H2O = 2-N,3-O-bis[(3R)-3-hydroxytetradecanoyl]-alpha-D-glucosaminyl 1-phosphate + UMP + 2 H(+)</text>
        <dbReference type="Rhea" id="RHEA:25213"/>
        <dbReference type="ChEBI" id="CHEBI:15377"/>
        <dbReference type="ChEBI" id="CHEBI:15378"/>
        <dbReference type="ChEBI" id="CHEBI:57865"/>
        <dbReference type="ChEBI" id="CHEBI:57957"/>
        <dbReference type="ChEBI" id="CHEBI:78847"/>
        <dbReference type="EC" id="3.6.1.54"/>
    </reaction>
</comment>
<feature type="binding site" evidence="10">
    <location>
        <position position="213"/>
    </location>
    <ligand>
        <name>Mn(2+)</name>
        <dbReference type="ChEBI" id="CHEBI:29035"/>
        <label>1</label>
    </ligand>
</feature>
<evidence type="ECO:0000256" key="7">
    <source>
        <dbReference type="ARBA" id="ARBA00023098"/>
    </source>
</evidence>
<keyword evidence="2 10" id="KW-0444">Lipid biosynthesis</keyword>
<reference evidence="12 13" key="1">
    <citation type="submission" date="2019-03" db="EMBL/GenBank/DDBJ databases">
        <title>Ramlibacter rhizophilus CCTCC AB2015357, whole genome shotgun sequence.</title>
        <authorList>
            <person name="Zhang X."/>
            <person name="Feng G."/>
            <person name="Zhu H."/>
        </authorList>
    </citation>
    <scope>NUCLEOTIDE SEQUENCE [LARGE SCALE GENOMIC DNA]</scope>
    <source>
        <strain evidence="12 13">CCTCC AB2015357</strain>
    </source>
</reference>
<evidence type="ECO:0000256" key="9">
    <source>
        <dbReference type="ARBA" id="ARBA00023211"/>
    </source>
</evidence>
<feature type="binding site" evidence="10">
    <location>
        <position position="28"/>
    </location>
    <ligand>
        <name>Mn(2+)</name>
        <dbReference type="ChEBI" id="CHEBI:29035"/>
        <label>1</label>
    </ligand>
</feature>
<dbReference type="OrthoDB" id="9783283at2"/>
<evidence type="ECO:0000256" key="1">
    <source>
        <dbReference type="ARBA" id="ARBA00022475"/>
    </source>
</evidence>
<comment type="cofactor">
    <cofactor evidence="10">
        <name>Mn(2+)</name>
        <dbReference type="ChEBI" id="CHEBI:29035"/>
    </cofactor>
    <text evidence="10">Binds 2 Mn(2+) ions per subunit in a binuclear metal center.</text>
</comment>
<dbReference type="Proteomes" id="UP000297564">
    <property type="component" value="Unassembled WGS sequence"/>
</dbReference>
<comment type="subcellular location">
    <subcellularLocation>
        <location evidence="10">Cell inner membrane</location>
        <topology evidence="10">Peripheral membrane protein</topology>
        <orientation evidence="10">Cytoplasmic side</orientation>
    </subcellularLocation>
</comment>
<evidence type="ECO:0000256" key="6">
    <source>
        <dbReference type="ARBA" id="ARBA00022801"/>
    </source>
</evidence>
<feature type="binding site" evidence="10">
    <location>
        <position position="57"/>
    </location>
    <ligand>
        <name>Mn(2+)</name>
        <dbReference type="ChEBI" id="CHEBI:29035"/>
        <label>2</label>
    </ligand>
</feature>
<dbReference type="RefSeq" id="WP_135283546.1">
    <property type="nucleotide sequence ID" value="NZ_SMLL01000001.1"/>
</dbReference>
<dbReference type="EC" id="3.6.1.54" evidence="10"/>
<keyword evidence="9 10" id="KW-0464">Manganese</keyword>
<dbReference type="NCBIfam" id="NF003743">
    <property type="entry name" value="PRK05340.1"/>
    <property type="match status" value="1"/>
</dbReference>
<comment type="caution">
    <text evidence="10">Lacks conserved residue(s) required for the propagation of feature annotation.</text>
</comment>
<name>A0A4Z0C1I4_9BURK</name>
<keyword evidence="7 10" id="KW-0443">Lipid metabolism</keyword>
<dbReference type="InterPro" id="IPR043461">
    <property type="entry name" value="LpxH-like"/>
</dbReference>
<evidence type="ECO:0000256" key="8">
    <source>
        <dbReference type="ARBA" id="ARBA00023136"/>
    </source>
</evidence>
<feature type="binding site" evidence="10">
    <location>
        <position position="57"/>
    </location>
    <ligand>
        <name>Mn(2+)</name>
        <dbReference type="ChEBI" id="CHEBI:29035"/>
        <label>1</label>
    </ligand>
</feature>
<keyword evidence="1 10" id="KW-1003">Cell membrane</keyword>
<dbReference type="GO" id="GO:0008758">
    <property type="term" value="F:UDP-2,3-diacylglucosamine hydrolase activity"/>
    <property type="evidence" value="ECO:0007669"/>
    <property type="project" value="UniProtKB-UniRule"/>
</dbReference>
<evidence type="ECO:0000256" key="5">
    <source>
        <dbReference type="ARBA" id="ARBA00022723"/>
    </source>
</evidence>
<dbReference type="InterPro" id="IPR004843">
    <property type="entry name" value="Calcineurin-like_PHP"/>
</dbReference>
<gene>
    <name evidence="10" type="primary">lpxH</name>
    <name evidence="12" type="ORF">EZ242_02635</name>
</gene>
<feature type="binding site" evidence="10">
    <location>
        <position position="26"/>
    </location>
    <ligand>
        <name>Mn(2+)</name>
        <dbReference type="ChEBI" id="CHEBI:29035"/>
        <label>1</label>
    </ligand>
</feature>
<evidence type="ECO:0000313" key="13">
    <source>
        <dbReference type="Proteomes" id="UP000297564"/>
    </source>
</evidence>
<dbReference type="PANTHER" id="PTHR34990:SF1">
    <property type="entry name" value="UDP-2,3-DIACYLGLUCOSAMINE HYDROLASE"/>
    <property type="match status" value="1"/>
</dbReference>
<comment type="caution">
    <text evidence="12">The sequence shown here is derived from an EMBL/GenBank/DDBJ whole genome shotgun (WGS) entry which is preliminary data.</text>
</comment>
<keyword evidence="6 10" id="KW-0378">Hydrolase</keyword>
<dbReference type="AlphaFoldDB" id="A0A4Z0C1I4"/>
<feature type="binding site" evidence="10">
    <location>
        <position position="139"/>
    </location>
    <ligand>
        <name>substrate</name>
    </ligand>
</feature>
<feature type="binding site" evidence="10">
    <location>
        <position position="177"/>
    </location>
    <ligand>
        <name>substrate</name>
    </ligand>
</feature>
<feature type="binding site" evidence="10">
    <location>
        <begin position="96"/>
        <end position="97"/>
    </location>
    <ligand>
        <name>substrate</name>
    </ligand>
</feature>